<dbReference type="CDD" id="cd00093">
    <property type="entry name" value="HTH_XRE"/>
    <property type="match status" value="1"/>
</dbReference>
<proteinExistence type="predicted"/>
<dbReference type="AlphaFoldDB" id="A0A1C1YV60"/>
<dbReference type="PROSITE" id="PS50943">
    <property type="entry name" value="HTH_CROC1"/>
    <property type="match status" value="1"/>
</dbReference>
<evidence type="ECO:0000313" key="3">
    <source>
        <dbReference type="Proteomes" id="UP000094795"/>
    </source>
</evidence>
<gene>
    <name evidence="2" type="ORF">AWJ14_13000</name>
</gene>
<sequence>MQRDYQQNNKSTQDTLLIQMGKRLAMIREHSGLKQIPFAEALEVSQGGYNTYERGQREIPVRVLRSLYAKFNVNPVWMMTGEGSPYNRDTVDLYHEVTNQVDAFIVRENCQVEPDKRLKLIRFLIDYAEQHGEFTEEIAEKYLRSAI</sequence>
<evidence type="ECO:0000259" key="1">
    <source>
        <dbReference type="PROSITE" id="PS50943"/>
    </source>
</evidence>
<dbReference type="GO" id="GO:0003677">
    <property type="term" value="F:DNA binding"/>
    <property type="evidence" value="ECO:0007669"/>
    <property type="project" value="InterPro"/>
</dbReference>
<dbReference type="InterPro" id="IPR010982">
    <property type="entry name" value="Lambda_DNA-bd_dom_sf"/>
</dbReference>
<dbReference type="SMART" id="SM00530">
    <property type="entry name" value="HTH_XRE"/>
    <property type="match status" value="1"/>
</dbReference>
<evidence type="ECO:0000313" key="2">
    <source>
        <dbReference type="EMBL" id="OCW57230.1"/>
    </source>
</evidence>
<comment type="caution">
    <text evidence="2">The sequence shown here is derived from an EMBL/GenBank/DDBJ whole genome shotgun (WGS) entry which is preliminary data.</text>
</comment>
<dbReference type="Proteomes" id="UP000094795">
    <property type="component" value="Unassembled WGS sequence"/>
</dbReference>
<dbReference type="Gene3D" id="1.10.260.40">
    <property type="entry name" value="lambda repressor-like DNA-binding domains"/>
    <property type="match status" value="1"/>
</dbReference>
<dbReference type="InterPro" id="IPR001387">
    <property type="entry name" value="Cro/C1-type_HTH"/>
</dbReference>
<organism evidence="2 3">
    <name type="scientific">Hoeflea olei</name>
    <dbReference type="NCBI Taxonomy" id="1480615"/>
    <lineage>
        <taxon>Bacteria</taxon>
        <taxon>Pseudomonadati</taxon>
        <taxon>Pseudomonadota</taxon>
        <taxon>Alphaproteobacteria</taxon>
        <taxon>Hyphomicrobiales</taxon>
        <taxon>Rhizobiaceae</taxon>
        <taxon>Hoeflea</taxon>
    </lineage>
</organism>
<keyword evidence="3" id="KW-1185">Reference proteome</keyword>
<dbReference type="RefSeq" id="WP_066179601.1">
    <property type="nucleotide sequence ID" value="NZ_LQZT01000020.1"/>
</dbReference>
<dbReference type="EMBL" id="LQZT01000020">
    <property type="protein sequence ID" value="OCW57230.1"/>
    <property type="molecule type" value="Genomic_DNA"/>
</dbReference>
<dbReference type="Pfam" id="PF12844">
    <property type="entry name" value="HTH_19"/>
    <property type="match status" value="1"/>
</dbReference>
<accession>A0A1C1YV60</accession>
<protein>
    <recommendedName>
        <fullName evidence="1">HTH cro/C1-type domain-containing protein</fullName>
    </recommendedName>
</protein>
<dbReference type="STRING" id="1480615.AWJ14_13000"/>
<dbReference type="SUPFAM" id="SSF47413">
    <property type="entry name" value="lambda repressor-like DNA-binding domains"/>
    <property type="match status" value="1"/>
</dbReference>
<name>A0A1C1YV60_9HYPH</name>
<feature type="domain" description="HTH cro/C1-type" evidence="1">
    <location>
        <begin position="24"/>
        <end position="78"/>
    </location>
</feature>
<reference evidence="2 3" key="1">
    <citation type="submission" date="2015-12" db="EMBL/GenBank/DDBJ databases">
        <authorList>
            <person name="Shamseldin A."/>
            <person name="Moawad H."/>
            <person name="Abd El-Rahim W.M."/>
            <person name="Sadowsky M.J."/>
        </authorList>
    </citation>
    <scope>NUCLEOTIDE SEQUENCE [LARGE SCALE GENOMIC DNA]</scope>
    <source>
        <strain evidence="2 3">JC234</strain>
    </source>
</reference>